<keyword evidence="1" id="KW-1133">Transmembrane helix</keyword>
<dbReference type="Pfam" id="PF12831">
    <property type="entry name" value="FAD_oxidored"/>
    <property type="match status" value="1"/>
</dbReference>
<dbReference type="PANTHER" id="PTHR42716:SF1">
    <property type="entry name" value="SLL0471 PROTEIN"/>
    <property type="match status" value="1"/>
</dbReference>
<keyword evidence="3" id="KW-1185">Reference proteome</keyword>
<dbReference type="GO" id="GO:0009435">
    <property type="term" value="P:NAD+ biosynthetic process"/>
    <property type="evidence" value="ECO:0007669"/>
    <property type="project" value="InterPro"/>
</dbReference>
<dbReference type="InterPro" id="IPR036188">
    <property type="entry name" value="FAD/NAD-bd_sf"/>
</dbReference>
<dbReference type="InterPro" id="IPR005288">
    <property type="entry name" value="NadB"/>
</dbReference>
<proteinExistence type="predicted"/>
<keyword evidence="1" id="KW-0812">Transmembrane</keyword>
<comment type="caution">
    <text evidence="2">The sequence shown here is derived from an EMBL/GenBank/DDBJ whole genome shotgun (WGS) entry which is preliminary data.</text>
</comment>
<dbReference type="AlphaFoldDB" id="A0A7X5VIE9"/>
<accession>A0A7X5VIE9</accession>
<dbReference type="RefSeq" id="WP_238350566.1">
    <property type="nucleotide sequence ID" value="NZ_JAASRO010000001.1"/>
</dbReference>
<feature type="transmembrane region" description="Helical" evidence="1">
    <location>
        <begin position="17"/>
        <end position="34"/>
    </location>
</feature>
<organism evidence="2 3">
    <name type="scientific">Kribbella shirazensis</name>
    <dbReference type="NCBI Taxonomy" id="1105143"/>
    <lineage>
        <taxon>Bacteria</taxon>
        <taxon>Bacillati</taxon>
        <taxon>Actinomycetota</taxon>
        <taxon>Actinomycetes</taxon>
        <taxon>Propionibacteriales</taxon>
        <taxon>Kribbellaceae</taxon>
        <taxon>Kribbella</taxon>
    </lineage>
</organism>
<dbReference type="SUPFAM" id="SSF51905">
    <property type="entry name" value="FAD/NAD(P)-binding domain"/>
    <property type="match status" value="1"/>
</dbReference>
<evidence type="ECO:0000256" key="1">
    <source>
        <dbReference type="SAM" id="Phobius"/>
    </source>
</evidence>
<gene>
    <name evidence="2" type="ORF">BJY22_007511</name>
</gene>
<evidence type="ECO:0008006" key="4">
    <source>
        <dbReference type="Google" id="ProtNLM"/>
    </source>
</evidence>
<dbReference type="Proteomes" id="UP000555407">
    <property type="component" value="Unassembled WGS sequence"/>
</dbReference>
<sequence length="540" mass="58812">MTVSTPMLRPGRLTTEVAIIGGGLGAVAAALALLQRGRRVVMTEEYPWLGGQLTSQAVPPDEHIWVEQFGVTARYRALRDGIRRYYRDHYPLTEAARADRELNPGRGRVSRLCHEPRVADAVITALLAPYRSTGRLTVLQPCVPVAAEVTGGVVRTVTVADPRTGAETVIAAEFVLDGTETGDLLPLTGTEYVVGAEARADTGEPNAAEVADPGNVQSIAWCFVFDHAAGDHTIARPDDYDFWRSFELPFWGAPMLSFTAPNPRTLVPEERTMNVNPAADVTGDPRFDAGDRDLWQFRRIAARQNFTDGFYDSDIVLANWPQLDYVGGSIIDTDDRASHLLAAKAQSRAYVYWLQTEAPRPDGGRGWPGLRLRGDLVGTADGFAQAPYVRESRRIKALTTVREQDISIKARGYDGPARFEASVGVGMYRIDLHPSTGGDNYIDVECAPFEIPLGALVPATTQNLVPAAKNIGTTHITNGAYRLHPVEWNIGESAGELVAFCLESGLSPQQIATDDPLVDRLQGRLTAAGVELHWPEIAGY</sequence>
<dbReference type="EMBL" id="JAASRO010000001">
    <property type="protein sequence ID" value="NIK61794.1"/>
    <property type="molecule type" value="Genomic_DNA"/>
</dbReference>
<name>A0A7X5VIE9_9ACTN</name>
<keyword evidence="1" id="KW-0472">Membrane</keyword>
<reference evidence="2 3" key="1">
    <citation type="submission" date="2020-03" db="EMBL/GenBank/DDBJ databases">
        <title>Sequencing the genomes of 1000 actinobacteria strains.</title>
        <authorList>
            <person name="Klenk H.-P."/>
        </authorList>
    </citation>
    <scope>NUCLEOTIDE SEQUENCE [LARGE SCALE GENOMIC DNA]</scope>
    <source>
        <strain evidence="2 3">DSM 45490</strain>
    </source>
</reference>
<dbReference type="Gene3D" id="3.40.50.720">
    <property type="entry name" value="NAD(P)-binding Rossmann-like Domain"/>
    <property type="match status" value="1"/>
</dbReference>
<protein>
    <recommendedName>
        <fullName evidence="4">FAD-dependent oxidoreductase</fullName>
    </recommendedName>
</protein>
<evidence type="ECO:0000313" key="2">
    <source>
        <dbReference type="EMBL" id="NIK61794.1"/>
    </source>
</evidence>
<dbReference type="PANTHER" id="PTHR42716">
    <property type="entry name" value="L-ASPARTATE OXIDASE"/>
    <property type="match status" value="1"/>
</dbReference>
<dbReference type="GO" id="GO:0008734">
    <property type="term" value="F:L-aspartate oxidase activity"/>
    <property type="evidence" value="ECO:0007669"/>
    <property type="project" value="InterPro"/>
</dbReference>
<evidence type="ECO:0000313" key="3">
    <source>
        <dbReference type="Proteomes" id="UP000555407"/>
    </source>
</evidence>